<dbReference type="Proteomes" id="UP000249396">
    <property type="component" value="Unassembled WGS sequence"/>
</dbReference>
<organism evidence="3 4">
    <name type="scientific">Candidatus Methylumidiphilus alinenensis</name>
    <dbReference type="NCBI Taxonomy" id="2202197"/>
    <lineage>
        <taxon>Bacteria</taxon>
        <taxon>Pseudomonadati</taxon>
        <taxon>Pseudomonadota</taxon>
        <taxon>Gammaproteobacteria</taxon>
        <taxon>Methylococcales</taxon>
        <taxon>Candidatus Methylumidiphilus</taxon>
    </lineage>
</organism>
<proteinExistence type="inferred from homology"/>
<gene>
    <name evidence="3" type="ORF">DM484_12380</name>
</gene>
<dbReference type="InterPro" id="IPR010131">
    <property type="entry name" value="MdtP/NodT-like"/>
</dbReference>
<dbReference type="PANTHER" id="PTHR30203:SF24">
    <property type="entry name" value="BLR4935 PROTEIN"/>
    <property type="match status" value="1"/>
</dbReference>
<evidence type="ECO:0000256" key="2">
    <source>
        <dbReference type="SAM" id="MobiDB-lite"/>
    </source>
</evidence>
<name>A0A2W4SUA5_9GAMM</name>
<dbReference type="PANTHER" id="PTHR30203">
    <property type="entry name" value="OUTER MEMBRANE CATION EFFLUX PROTEIN"/>
    <property type="match status" value="1"/>
</dbReference>
<dbReference type="InterPro" id="IPR003423">
    <property type="entry name" value="OMP_efflux"/>
</dbReference>
<evidence type="ECO:0000313" key="3">
    <source>
        <dbReference type="EMBL" id="PZN78740.1"/>
    </source>
</evidence>
<comment type="similarity">
    <text evidence="1">Belongs to the outer membrane factor (OMF) (TC 1.B.17) family.</text>
</comment>
<dbReference type="GO" id="GO:0015562">
    <property type="term" value="F:efflux transmembrane transporter activity"/>
    <property type="evidence" value="ECO:0007669"/>
    <property type="project" value="InterPro"/>
</dbReference>
<reference evidence="3 4" key="1">
    <citation type="journal article" date="2018" name="Aquat. Microb. Ecol.">
        <title>Gammaproteobacterial methanotrophs dominate.</title>
        <authorList>
            <person name="Rissanen A.J."/>
            <person name="Saarenheimo J."/>
            <person name="Tiirola M."/>
            <person name="Peura S."/>
            <person name="Aalto S.L."/>
            <person name="Karvinen A."/>
            <person name="Nykanen H."/>
        </authorList>
    </citation>
    <scope>NUCLEOTIDE SEQUENCE [LARGE SCALE GENOMIC DNA]</scope>
    <source>
        <strain evidence="3">AMbin10</strain>
    </source>
</reference>
<dbReference type="EMBL" id="QJPH01000314">
    <property type="protein sequence ID" value="PZN78740.1"/>
    <property type="molecule type" value="Genomic_DNA"/>
</dbReference>
<evidence type="ECO:0000313" key="4">
    <source>
        <dbReference type="Proteomes" id="UP000249396"/>
    </source>
</evidence>
<sequence>MWIFAFSPRLHAETVSLSEEQAIQLFYQRNLNLLAARYNLESAQAQEIIAAAIPNPNISVQVWELSKNPNTNAPSAGCPIGTQTNPQNCGPGMWATLSQLIEMAGKRGLRMQSSAIAAQAAESDFRDAIRIFTNVVRDAYFGLLQAQKVRWLAQEMVNHYVEILASNRLRLQSGDISESDLLRVESESLRASSDLDNAQAAVEQAQGTLAVILNWPDKSMQFVAEDRFPQLKDIGQDLSRDAMINKALSLRPDLEGDKRRADQAEKDLELARRLKIPDITLDAGYALDPGNTNLNTGFVGISLPLPLFYQYQGEVSKAAVNLNQTRLAAEQTELGVRNDVVNAYANWVSTNAVVKRFEAELLNHATQTRDRMELAYRHGAATVLDFIDAQRTYKSVMLDYYTAAINRVNAYYELAKSLGVEPKADLMAQTDEPQKIRSDRLRTISTVDQAPAPAE</sequence>
<accession>A0A2W4SUA5</accession>
<dbReference type="AlphaFoldDB" id="A0A2W4SUA5"/>
<feature type="compositionally biased region" description="Basic and acidic residues" evidence="2">
    <location>
        <begin position="432"/>
        <end position="442"/>
    </location>
</feature>
<dbReference type="Gene3D" id="1.20.1600.10">
    <property type="entry name" value="Outer membrane efflux proteins (OEP)"/>
    <property type="match status" value="1"/>
</dbReference>
<dbReference type="SUPFAM" id="SSF56954">
    <property type="entry name" value="Outer membrane efflux proteins (OEP)"/>
    <property type="match status" value="1"/>
</dbReference>
<comment type="caution">
    <text evidence="3">The sequence shown here is derived from an EMBL/GenBank/DDBJ whole genome shotgun (WGS) entry which is preliminary data.</text>
</comment>
<feature type="region of interest" description="Disordered" evidence="2">
    <location>
        <begin position="429"/>
        <end position="455"/>
    </location>
</feature>
<evidence type="ECO:0000256" key="1">
    <source>
        <dbReference type="ARBA" id="ARBA00007613"/>
    </source>
</evidence>
<protein>
    <submittedName>
        <fullName evidence="3">TolC family protein</fullName>
    </submittedName>
</protein>
<dbReference type="Pfam" id="PF02321">
    <property type="entry name" value="OEP"/>
    <property type="match status" value="2"/>
</dbReference>